<dbReference type="Proteomes" id="UP001595758">
    <property type="component" value="Unassembled WGS sequence"/>
</dbReference>
<feature type="region of interest" description="Disordered" evidence="1">
    <location>
        <begin position="612"/>
        <end position="640"/>
    </location>
</feature>
<gene>
    <name evidence="2" type="ORF">ACFORL_03015</name>
</gene>
<dbReference type="EMBL" id="JBHSAB010000002">
    <property type="protein sequence ID" value="MFC3908050.1"/>
    <property type="molecule type" value="Genomic_DNA"/>
</dbReference>
<name>A0ABV8CCK8_9GAMM</name>
<evidence type="ECO:0000313" key="3">
    <source>
        <dbReference type="Proteomes" id="UP001595758"/>
    </source>
</evidence>
<accession>A0ABV8CCK8</accession>
<dbReference type="RefSeq" id="WP_382340979.1">
    <property type="nucleotide sequence ID" value="NZ_JBHSAB010000002.1"/>
</dbReference>
<evidence type="ECO:0000313" key="2">
    <source>
        <dbReference type="EMBL" id="MFC3908050.1"/>
    </source>
</evidence>
<organism evidence="2 3">
    <name type="scientific">Legionella dresdenensis</name>
    <dbReference type="NCBI Taxonomy" id="450200"/>
    <lineage>
        <taxon>Bacteria</taxon>
        <taxon>Pseudomonadati</taxon>
        <taxon>Pseudomonadota</taxon>
        <taxon>Gammaproteobacteria</taxon>
        <taxon>Legionellales</taxon>
        <taxon>Legionellaceae</taxon>
        <taxon>Legionella</taxon>
    </lineage>
</organism>
<proteinExistence type="predicted"/>
<reference evidence="3" key="1">
    <citation type="journal article" date="2019" name="Int. J. Syst. Evol. Microbiol.">
        <title>The Global Catalogue of Microorganisms (GCM) 10K type strain sequencing project: providing services to taxonomists for standard genome sequencing and annotation.</title>
        <authorList>
            <consortium name="The Broad Institute Genomics Platform"/>
            <consortium name="The Broad Institute Genome Sequencing Center for Infectious Disease"/>
            <person name="Wu L."/>
            <person name="Ma J."/>
        </authorList>
    </citation>
    <scope>NUCLEOTIDE SEQUENCE [LARGE SCALE GENOMIC DNA]</scope>
    <source>
        <strain evidence="3">CCUG 59858</strain>
    </source>
</reference>
<feature type="compositionally biased region" description="Basic and acidic residues" evidence="1">
    <location>
        <begin position="619"/>
        <end position="640"/>
    </location>
</feature>
<sequence length="640" mass="72555">MKGSLGPKTSGHEVDFTTYTNDGDSYTPWITKLNKHEGEQGVDASILEVAFSEVALLFIKPGLTPPARIVVDEQNDNSVTGVASENFNVQIKKQLDQGQKGYAFSNDWEYTPIKTEISQADIDAERDKMNADGSVSDKAIEARLQLKEAGKGVRFLDGLPAGFFADLLQKHNEREIHIDMESLASVLASSYFLEEDDLHKGNIGFYVTEDAKGVKNFTFFKIDHDLMLTDSIMSQKDMRLANIFYNDDSFKISTRDLDGFPDLKDSGNHYWPTEKRILVAGSKAYTSKEEREAFINLKHDPEFIKAKWQSFLKCSIVPLDLVEKSLVSHLDPNDDKEKINMVRNSIWERVGELKARMLESEQFKQYLATDGPEMFNAIKEEVVTYLEQSGIAKEQQDEILAQMVEGYTNIFECANTEDITPFKKAVLLDCYRFSSDGKSHYKPSDDEVFWMKEKLERANQKQDEKNSYKYACVVTDMASTSDKKIDISQALAIKQAYLKPESIKTLKDFEAAADKIRATNLPLKQQKNEIIALLKQAKGNMAEPELKALKQQLQQKMPDSPSLKFVNQLRSEMWLVRKIRGTYGKTATASMMIKEIDSQLSKNYAASAKSIKNQITEGRIQDEKTKQPANTEEVKVSPKR</sequence>
<keyword evidence="3" id="KW-1185">Reference proteome</keyword>
<evidence type="ECO:0008006" key="4">
    <source>
        <dbReference type="Google" id="ProtNLM"/>
    </source>
</evidence>
<comment type="caution">
    <text evidence="2">The sequence shown here is derived from an EMBL/GenBank/DDBJ whole genome shotgun (WGS) entry which is preliminary data.</text>
</comment>
<evidence type="ECO:0000256" key="1">
    <source>
        <dbReference type="SAM" id="MobiDB-lite"/>
    </source>
</evidence>
<protein>
    <recommendedName>
        <fullName evidence="4">Dot/Icm T4SS effector</fullName>
    </recommendedName>
</protein>